<comment type="caution">
    <text evidence="1">The sequence shown here is derived from an EMBL/GenBank/DDBJ whole genome shotgun (WGS) entry which is preliminary data.</text>
</comment>
<protein>
    <submittedName>
        <fullName evidence="1">Uncharacterized protein</fullName>
    </submittedName>
</protein>
<dbReference type="Proteomes" id="UP000039021">
    <property type="component" value="Unassembled WGS sequence"/>
</dbReference>
<dbReference type="EMBL" id="CSBK01001171">
    <property type="protein sequence ID" value="COY38787.1"/>
    <property type="molecule type" value="Genomic_DNA"/>
</dbReference>
<sequence>MTSWISAADRSILLGTRSMFFTREWISTSSIDTRGSTSTLWMVLSSS</sequence>
<name>A0A916LBW0_MYCTX</name>
<reference evidence="2" key="1">
    <citation type="submission" date="2015-03" db="EMBL/GenBank/DDBJ databases">
        <authorList>
            <consortium name="Pathogen Informatics"/>
        </authorList>
    </citation>
    <scope>NUCLEOTIDE SEQUENCE [LARGE SCALE GENOMIC DNA]</scope>
    <source>
        <strain evidence="2">N09902308</strain>
    </source>
</reference>
<evidence type="ECO:0000313" key="2">
    <source>
        <dbReference type="Proteomes" id="UP000039021"/>
    </source>
</evidence>
<evidence type="ECO:0000313" key="1">
    <source>
        <dbReference type="EMBL" id="COY38787.1"/>
    </source>
</evidence>
<gene>
    <name evidence="1" type="ORF">ERS007739_02527</name>
</gene>
<dbReference type="AlphaFoldDB" id="A0A916LBW0"/>
<accession>A0A916LBW0</accession>
<organism evidence="1 2">
    <name type="scientific">Mycobacterium tuberculosis</name>
    <dbReference type="NCBI Taxonomy" id="1773"/>
    <lineage>
        <taxon>Bacteria</taxon>
        <taxon>Bacillati</taxon>
        <taxon>Actinomycetota</taxon>
        <taxon>Actinomycetes</taxon>
        <taxon>Mycobacteriales</taxon>
        <taxon>Mycobacteriaceae</taxon>
        <taxon>Mycobacterium</taxon>
        <taxon>Mycobacterium tuberculosis complex</taxon>
    </lineage>
</organism>
<proteinExistence type="predicted"/>